<gene>
    <name evidence="3" type="ORF">PCASD_04523</name>
    <name evidence="2" type="ORF">PCASD_15131</name>
</gene>
<evidence type="ECO:0000313" key="2">
    <source>
        <dbReference type="EMBL" id="PLW22130.1"/>
    </source>
</evidence>
<dbReference type="Proteomes" id="UP000235392">
    <property type="component" value="Unassembled WGS sequence"/>
</dbReference>
<evidence type="ECO:0000256" key="1">
    <source>
        <dbReference type="SAM" id="MobiDB-lite"/>
    </source>
</evidence>
<evidence type="ECO:0000313" key="3">
    <source>
        <dbReference type="EMBL" id="PLW44368.1"/>
    </source>
</evidence>
<reference evidence="3 4" key="1">
    <citation type="submission" date="2017-11" db="EMBL/GenBank/DDBJ databases">
        <title>De novo assembly and phasing of dikaryotic genomes from two isolates of Puccinia coronata f. sp. avenae, the causal agent of oat crown rust.</title>
        <authorList>
            <person name="Miller M.E."/>
            <person name="Zhang Y."/>
            <person name="Omidvar V."/>
            <person name="Sperschneider J."/>
            <person name="Schwessinger B."/>
            <person name="Raley C."/>
            <person name="Palmer J.M."/>
            <person name="Garnica D."/>
            <person name="Upadhyaya N."/>
            <person name="Rathjen J."/>
            <person name="Taylor J.M."/>
            <person name="Park R.F."/>
            <person name="Dodds P.N."/>
            <person name="Hirsch C.D."/>
            <person name="Kianian S.F."/>
            <person name="Figueroa M."/>
        </authorList>
    </citation>
    <scope>NUCLEOTIDE SEQUENCE [LARGE SCALE GENOMIC DNA]</scope>
    <source>
        <strain evidence="3">12SD80</strain>
    </source>
</reference>
<dbReference type="EMBL" id="PGCI01000058">
    <property type="protein sequence ID" value="PLW44368.1"/>
    <property type="molecule type" value="Genomic_DNA"/>
</dbReference>
<name>A0A2N5V2X7_9BASI</name>
<proteinExistence type="predicted"/>
<dbReference type="AlphaFoldDB" id="A0A2N5V2X7"/>
<accession>A0A2N5V2X7</accession>
<feature type="compositionally biased region" description="Basic and acidic residues" evidence="1">
    <location>
        <begin position="1"/>
        <end position="14"/>
    </location>
</feature>
<evidence type="ECO:0000313" key="4">
    <source>
        <dbReference type="Proteomes" id="UP000235392"/>
    </source>
</evidence>
<feature type="region of interest" description="Disordered" evidence="1">
    <location>
        <begin position="1"/>
        <end position="35"/>
    </location>
</feature>
<protein>
    <submittedName>
        <fullName evidence="3">Uncharacterized protein</fullName>
    </submittedName>
</protein>
<organism evidence="3 4">
    <name type="scientific">Puccinia coronata f. sp. avenae</name>
    <dbReference type="NCBI Taxonomy" id="200324"/>
    <lineage>
        <taxon>Eukaryota</taxon>
        <taxon>Fungi</taxon>
        <taxon>Dikarya</taxon>
        <taxon>Basidiomycota</taxon>
        <taxon>Pucciniomycotina</taxon>
        <taxon>Pucciniomycetes</taxon>
        <taxon>Pucciniales</taxon>
        <taxon>Pucciniaceae</taxon>
        <taxon>Puccinia</taxon>
    </lineage>
</organism>
<dbReference type="EMBL" id="PGCI01000675">
    <property type="protein sequence ID" value="PLW22130.1"/>
    <property type="molecule type" value="Genomic_DNA"/>
</dbReference>
<sequence length="91" mass="10442">MRRFPKHPEKESSRDPSCVDLQNQRNVVHSKHPPPAVSVTRHVQKVKYATKQLENVLLPVAKKRPESPGKIQEIAKSSSGNQKMALIYWKF</sequence>
<comment type="caution">
    <text evidence="3">The sequence shown here is derived from an EMBL/GenBank/DDBJ whole genome shotgun (WGS) entry which is preliminary data.</text>
</comment>